<dbReference type="GO" id="GO:0003723">
    <property type="term" value="F:RNA binding"/>
    <property type="evidence" value="ECO:0007669"/>
    <property type="project" value="InterPro"/>
</dbReference>
<dbReference type="InterPro" id="IPR006196">
    <property type="entry name" value="RNA-binding_domain_S1_IF1"/>
</dbReference>
<dbReference type="Pfam" id="PF01176">
    <property type="entry name" value="eIF-1a"/>
    <property type="match status" value="1"/>
</dbReference>
<name>A0A2H0TEB8_9BACT</name>
<evidence type="ECO:0000256" key="5">
    <source>
        <dbReference type="PROSITE-ProRule" id="PRU00181"/>
    </source>
</evidence>
<dbReference type="GO" id="GO:0003743">
    <property type="term" value="F:translation initiation factor activity"/>
    <property type="evidence" value="ECO:0007669"/>
    <property type="project" value="UniProtKB-UniRule"/>
</dbReference>
<dbReference type="NCBIfam" id="TIGR00008">
    <property type="entry name" value="infA"/>
    <property type="match status" value="1"/>
</dbReference>
<evidence type="ECO:0000313" key="8">
    <source>
        <dbReference type="Proteomes" id="UP000231503"/>
    </source>
</evidence>
<dbReference type="InterPro" id="IPR004368">
    <property type="entry name" value="TIF_IF1"/>
</dbReference>
<keyword evidence="2 5" id="KW-0396">Initiation factor</keyword>
<organism evidence="7 8">
    <name type="scientific">Candidatus Niyogibacteria bacterium CG10_big_fil_rev_8_21_14_0_10_46_36</name>
    <dbReference type="NCBI Taxonomy" id="1974726"/>
    <lineage>
        <taxon>Bacteria</taxon>
        <taxon>Candidatus Niyogiibacteriota</taxon>
    </lineage>
</organism>
<evidence type="ECO:0000313" key="7">
    <source>
        <dbReference type="EMBL" id="PIR69892.1"/>
    </source>
</evidence>
<evidence type="ECO:0000256" key="2">
    <source>
        <dbReference type="ARBA" id="ARBA00022540"/>
    </source>
</evidence>
<dbReference type="PROSITE" id="PS50832">
    <property type="entry name" value="S1_IF1_TYPE"/>
    <property type="match status" value="1"/>
</dbReference>
<evidence type="ECO:0000259" key="6">
    <source>
        <dbReference type="PROSITE" id="PS50832"/>
    </source>
</evidence>
<protein>
    <recommendedName>
        <fullName evidence="4">Translation initiation factor IF-1</fullName>
    </recommendedName>
</protein>
<dbReference type="PANTHER" id="PTHR33370:SF1">
    <property type="entry name" value="TRANSLATION INITIATION FACTOR IF-1, CHLOROPLASTIC"/>
    <property type="match status" value="1"/>
</dbReference>
<evidence type="ECO:0000256" key="4">
    <source>
        <dbReference type="NCBIfam" id="TIGR00008"/>
    </source>
</evidence>
<dbReference type="EMBL" id="PFCO01000001">
    <property type="protein sequence ID" value="PIR69892.1"/>
    <property type="molecule type" value="Genomic_DNA"/>
</dbReference>
<evidence type="ECO:0000256" key="1">
    <source>
        <dbReference type="ARBA" id="ARBA00010939"/>
    </source>
</evidence>
<reference evidence="8" key="1">
    <citation type="submission" date="2017-09" db="EMBL/GenBank/DDBJ databases">
        <title>Depth-based differentiation of microbial function through sediment-hosted aquifers and enrichment of novel symbionts in the deep terrestrial subsurface.</title>
        <authorList>
            <person name="Probst A.J."/>
            <person name="Ladd B."/>
            <person name="Jarett J.K."/>
            <person name="Geller-Mcgrath D.E."/>
            <person name="Sieber C.M.K."/>
            <person name="Emerson J.B."/>
            <person name="Anantharaman K."/>
            <person name="Thomas B.C."/>
            <person name="Malmstrom R."/>
            <person name="Stieglmeier M."/>
            <person name="Klingl A."/>
            <person name="Woyke T."/>
            <person name="Ryan C.M."/>
            <person name="Banfield J.F."/>
        </authorList>
    </citation>
    <scope>NUCLEOTIDE SEQUENCE [LARGE SCALE GENOMIC DNA]</scope>
</reference>
<gene>
    <name evidence="7" type="ORF">COU47_00440</name>
</gene>
<dbReference type="AlphaFoldDB" id="A0A2H0TEB8"/>
<keyword evidence="3 5" id="KW-0648">Protein biosynthesis</keyword>
<feature type="domain" description="S1-like" evidence="6">
    <location>
        <begin position="1"/>
        <end position="75"/>
    </location>
</feature>
<accession>A0A2H0TEB8</accession>
<comment type="caution">
    <text evidence="7">The sequence shown here is derived from an EMBL/GenBank/DDBJ whole genome shotgun (WGS) entry which is preliminary data.</text>
</comment>
<comment type="similarity">
    <text evidence="1">Belongs to the IF-1 family.</text>
</comment>
<dbReference type="Gene3D" id="2.40.50.140">
    <property type="entry name" value="Nucleic acid-binding proteins"/>
    <property type="match status" value="1"/>
</dbReference>
<sequence>MTKEGRKEKEIKTGVVVEALPNATFRVDVEGGEGLVFAHLSGKMRMYRIKVLVGDKVKMEMDDYDSAKGRIIQRM</sequence>
<proteinExistence type="inferred from homology"/>
<dbReference type="InterPro" id="IPR012340">
    <property type="entry name" value="NA-bd_OB-fold"/>
</dbReference>
<evidence type="ECO:0000256" key="3">
    <source>
        <dbReference type="ARBA" id="ARBA00022917"/>
    </source>
</evidence>
<dbReference type="SUPFAM" id="SSF50249">
    <property type="entry name" value="Nucleic acid-binding proteins"/>
    <property type="match status" value="1"/>
</dbReference>
<dbReference type="PANTHER" id="PTHR33370">
    <property type="entry name" value="TRANSLATION INITIATION FACTOR IF-1, CHLOROPLASTIC"/>
    <property type="match status" value="1"/>
</dbReference>
<dbReference type="Proteomes" id="UP000231503">
    <property type="component" value="Unassembled WGS sequence"/>
</dbReference>
<dbReference type="GO" id="GO:0005829">
    <property type="term" value="C:cytosol"/>
    <property type="evidence" value="ECO:0007669"/>
    <property type="project" value="TreeGrafter"/>
</dbReference>
<dbReference type="GO" id="GO:0043022">
    <property type="term" value="F:ribosome binding"/>
    <property type="evidence" value="ECO:0007669"/>
    <property type="project" value="TreeGrafter"/>
</dbReference>